<evidence type="ECO:0000256" key="3">
    <source>
        <dbReference type="ARBA" id="ARBA00012744"/>
    </source>
</evidence>
<evidence type="ECO:0000256" key="11">
    <source>
        <dbReference type="RuleBase" id="RU361175"/>
    </source>
</evidence>
<comment type="similarity">
    <text evidence="2 11">Belongs to the glycosyl hydrolase 1 family.</text>
</comment>
<evidence type="ECO:0000313" key="14">
    <source>
        <dbReference type="Proteomes" id="UP000291189"/>
    </source>
</evidence>
<dbReference type="GO" id="GO:0008422">
    <property type="term" value="F:beta-glucosidase activity"/>
    <property type="evidence" value="ECO:0007669"/>
    <property type="project" value="UniProtKB-EC"/>
</dbReference>
<accession>A0A4Q5IYM8</accession>
<dbReference type="FunFam" id="3.20.20.80:FF:000004">
    <property type="entry name" value="Beta-glucosidase 6-phospho-beta-glucosidase"/>
    <property type="match status" value="1"/>
</dbReference>
<feature type="binding site" evidence="10">
    <location>
        <position position="134"/>
    </location>
    <ligand>
        <name>substrate</name>
    </ligand>
</feature>
<dbReference type="OrthoDB" id="9765195at2"/>
<keyword evidence="6" id="KW-0119">Carbohydrate metabolism</keyword>
<keyword evidence="7 11" id="KW-0326">Glycosidase</keyword>
<feature type="region of interest" description="Disordered" evidence="12">
    <location>
        <begin position="1"/>
        <end position="21"/>
    </location>
</feature>
<evidence type="ECO:0000313" key="13">
    <source>
        <dbReference type="EMBL" id="RYU10151.1"/>
    </source>
</evidence>
<dbReference type="GO" id="GO:0005829">
    <property type="term" value="C:cytosol"/>
    <property type="evidence" value="ECO:0007669"/>
    <property type="project" value="TreeGrafter"/>
</dbReference>
<comment type="caution">
    <text evidence="13">The sequence shown here is derived from an EMBL/GenBank/DDBJ whole genome shotgun (WGS) entry which is preliminary data.</text>
</comment>
<dbReference type="SUPFAM" id="SSF51445">
    <property type="entry name" value="(Trans)glycosidases"/>
    <property type="match status" value="1"/>
</dbReference>
<dbReference type="InterPro" id="IPR001360">
    <property type="entry name" value="Glyco_hydro_1"/>
</dbReference>
<dbReference type="EC" id="3.2.1.21" evidence="3 11"/>
<feature type="active site" description="Nucleophile" evidence="9">
    <location>
        <position position="371"/>
    </location>
</feature>
<evidence type="ECO:0000256" key="5">
    <source>
        <dbReference type="ARBA" id="ARBA00023001"/>
    </source>
</evidence>
<evidence type="ECO:0000256" key="1">
    <source>
        <dbReference type="ARBA" id="ARBA00000448"/>
    </source>
</evidence>
<feature type="binding site" evidence="10">
    <location>
        <position position="417"/>
    </location>
    <ligand>
        <name>substrate</name>
    </ligand>
</feature>
<keyword evidence="8" id="KW-0624">Polysaccharide degradation</keyword>
<evidence type="ECO:0000256" key="9">
    <source>
        <dbReference type="PIRSR" id="PIRSR617736-1"/>
    </source>
</evidence>
<dbReference type="PANTHER" id="PTHR10353">
    <property type="entry name" value="GLYCOSYL HYDROLASE"/>
    <property type="match status" value="1"/>
</dbReference>
<feature type="binding site" evidence="10">
    <location>
        <position position="178"/>
    </location>
    <ligand>
        <name>substrate</name>
    </ligand>
</feature>
<proteinExistence type="inferred from homology"/>
<dbReference type="Proteomes" id="UP000291189">
    <property type="component" value="Unassembled WGS sequence"/>
</dbReference>
<dbReference type="InterPro" id="IPR017736">
    <property type="entry name" value="Glyco_hydro_1_beta-glucosidase"/>
</dbReference>
<dbReference type="InterPro" id="IPR017853">
    <property type="entry name" value="GH"/>
</dbReference>
<dbReference type="InterPro" id="IPR033132">
    <property type="entry name" value="GH_1_N_CS"/>
</dbReference>
<dbReference type="PROSITE" id="PS00653">
    <property type="entry name" value="GLYCOSYL_HYDROL_F1_2"/>
    <property type="match status" value="1"/>
</dbReference>
<dbReference type="GO" id="GO:0030245">
    <property type="term" value="P:cellulose catabolic process"/>
    <property type="evidence" value="ECO:0007669"/>
    <property type="project" value="UniProtKB-KW"/>
</dbReference>
<evidence type="ECO:0000256" key="7">
    <source>
        <dbReference type="ARBA" id="ARBA00023295"/>
    </source>
</evidence>
<evidence type="ECO:0000256" key="8">
    <source>
        <dbReference type="ARBA" id="ARBA00023326"/>
    </source>
</evidence>
<comment type="catalytic activity">
    <reaction evidence="1 11">
        <text>Hydrolysis of terminal, non-reducing beta-D-glucosyl residues with release of beta-D-glucose.</text>
        <dbReference type="EC" id="3.2.1.21"/>
    </reaction>
</comment>
<protein>
    <recommendedName>
        <fullName evidence="3 11">Beta-glucosidase</fullName>
        <ecNumber evidence="3 11">3.2.1.21</ecNumber>
    </recommendedName>
</protein>
<feature type="binding site" evidence="10">
    <location>
        <position position="33"/>
    </location>
    <ligand>
        <name>substrate</name>
    </ligand>
</feature>
<sequence length="462" mass="50046">MERPSRSSVERSTPPLTGLPAGFRFGASTASYQIEGGVMADGRGPSVWDTFCAEPGRVRDGSSGAEACDHYHRWAEDVALMRGLGLDGYRFSIAWPRVLPAGSGEVNAAGLAFYDRLVDALLEAGVAPMATLFHWDLPQPLEDGGGWLSRATAERFAEYAAVVGEALGDRVARWVTVNEPNVVTMLGYATGVHAPGRTLMFDALPAAHHLLLGHGLAVQALRAAGAKAVGCANNHTPVVAGTDSQADRDAADLYDTLWNRLFAEPMLLGSYPAGFGDLMPGPVADDLATIAAPLDFYGVNYYNPTRVAAPGTDLTPIGQTPSGDLPFVLVELDGYDRTGFGWAVVPDGLRDMLLQLRERYGDRLPSVTITESGCAYDDPVEADGIHDDRRIAYLDGHLRAVEEAVSAGVDVDGYYTWSLLDNFEWAEGYTQRFGLVHVDYATQRRTPKDSYDWYARVIRARR</sequence>
<evidence type="ECO:0000256" key="6">
    <source>
        <dbReference type="ARBA" id="ARBA00023277"/>
    </source>
</evidence>
<dbReference type="PANTHER" id="PTHR10353:SF36">
    <property type="entry name" value="LP05116P"/>
    <property type="match status" value="1"/>
</dbReference>
<dbReference type="Pfam" id="PF00232">
    <property type="entry name" value="Glyco_hydro_1"/>
    <property type="match status" value="1"/>
</dbReference>
<evidence type="ECO:0000256" key="10">
    <source>
        <dbReference type="PIRSR" id="PIRSR617736-2"/>
    </source>
</evidence>
<feature type="binding site" evidence="10">
    <location>
        <begin position="424"/>
        <end position="425"/>
    </location>
    <ligand>
        <name>substrate</name>
    </ligand>
</feature>
<evidence type="ECO:0000256" key="4">
    <source>
        <dbReference type="ARBA" id="ARBA00022801"/>
    </source>
</evidence>
<gene>
    <name evidence="13" type="ORF">ETU37_17200</name>
</gene>
<dbReference type="PRINTS" id="PR00131">
    <property type="entry name" value="GLHYDRLASE1"/>
</dbReference>
<organism evidence="13 14">
    <name type="scientific">Nocardioides iriomotensis</name>
    <dbReference type="NCBI Taxonomy" id="715784"/>
    <lineage>
        <taxon>Bacteria</taxon>
        <taxon>Bacillati</taxon>
        <taxon>Actinomycetota</taxon>
        <taxon>Actinomycetes</taxon>
        <taxon>Propionibacteriales</taxon>
        <taxon>Nocardioidaceae</taxon>
        <taxon>Nocardioides</taxon>
    </lineage>
</organism>
<keyword evidence="14" id="KW-1185">Reference proteome</keyword>
<keyword evidence="5" id="KW-0136">Cellulose degradation</keyword>
<dbReference type="RefSeq" id="WP_129988589.1">
    <property type="nucleotide sequence ID" value="NZ_SDPU01000032.1"/>
</dbReference>
<dbReference type="EMBL" id="SDPU01000032">
    <property type="protein sequence ID" value="RYU10151.1"/>
    <property type="molecule type" value="Genomic_DNA"/>
</dbReference>
<feature type="binding site" evidence="10">
    <location>
        <position position="302"/>
    </location>
    <ligand>
        <name>substrate</name>
    </ligand>
</feature>
<keyword evidence="4 11" id="KW-0378">Hydrolase</keyword>
<feature type="active site" description="Proton donor" evidence="9">
    <location>
        <position position="179"/>
    </location>
</feature>
<evidence type="ECO:0000256" key="12">
    <source>
        <dbReference type="SAM" id="MobiDB-lite"/>
    </source>
</evidence>
<dbReference type="NCBIfam" id="TIGR03356">
    <property type="entry name" value="BGL"/>
    <property type="match status" value="1"/>
</dbReference>
<dbReference type="Gene3D" id="3.20.20.80">
    <property type="entry name" value="Glycosidases"/>
    <property type="match status" value="1"/>
</dbReference>
<reference evidence="13 14" key="1">
    <citation type="submission" date="2019-01" db="EMBL/GenBank/DDBJ databases">
        <title>Nocardioides guangzhouensis sp. nov., an actinobacterium isolated from soil.</title>
        <authorList>
            <person name="Fu Y."/>
            <person name="Cai Y."/>
            <person name="Lin Z."/>
            <person name="Chen P."/>
        </authorList>
    </citation>
    <scope>NUCLEOTIDE SEQUENCE [LARGE SCALE GENOMIC DNA]</scope>
    <source>
        <strain evidence="13 14">NBRC 105384</strain>
    </source>
</reference>
<evidence type="ECO:0000256" key="2">
    <source>
        <dbReference type="ARBA" id="ARBA00010838"/>
    </source>
</evidence>
<dbReference type="AlphaFoldDB" id="A0A4Q5IYM8"/>
<name>A0A4Q5IYM8_9ACTN</name>